<dbReference type="SUPFAM" id="SSF52540">
    <property type="entry name" value="P-loop containing nucleoside triphosphate hydrolases"/>
    <property type="match status" value="1"/>
</dbReference>
<dbReference type="InterPro" id="IPR027417">
    <property type="entry name" value="P-loop_NTPase"/>
</dbReference>
<name>V5BYA1_9GAMM</name>
<comment type="caution">
    <text evidence="2">The sequence shown here is derived from an EMBL/GenBank/DDBJ whole genome shotgun (WGS) entry which is preliminary data.</text>
</comment>
<gene>
    <name evidence="2" type="ORF">MGMO_45c00510</name>
</gene>
<dbReference type="EMBL" id="AYLO01000044">
    <property type="protein sequence ID" value="ESS72819.1"/>
    <property type="molecule type" value="Genomic_DNA"/>
</dbReference>
<dbReference type="PATRIC" id="fig|1116472.3.peg.1371"/>
<protein>
    <submittedName>
        <fullName evidence="2">AAA ATPase central domain-containing protein</fullName>
    </submittedName>
</protein>
<dbReference type="AlphaFoldDB" id="V5BYA1"/>
<evidence type="ECO:0000259" key="1">
    <source>
        <dbReference type="Pfam" id="PF00004"/>
    </source>
</evidence>
<dbReference type="Gene3D" id="3.40.50.300">
    <property type="entry name" value="P-loop containing nucleotide triphosphate hydrolases"/>
    <property type="match status" value="1"/>
</dbReference>
<reference evidence="2 3" key="1">
    <citation type="journal article" date="2013" name="Genome Announc.">
        <title>Draft Genome Sequence of the Methanotrophic Gammaproteobacterium Methyloglobulus morosus DSM 22980 Strain KoM1.</title>
        <authorList>
            <person name="Poehlein A."/>
            <person name="Deutzmann J.S."/>
            <person name="Daniel R."/>
            <person name="Simeonova D.D."/>
        </authorList>
    </citation>
    <scope>NUCLEOTIDE SEQUENCE [LARGE SCALE GENOMIC DNA]</scope>
    <source>
        <strain evidence="2 3">KoM1</strain>
    </source>
</reference>
<feature type="domain" description="ATPase AAA-type core" evidence="1">
    <location>
        <begin position="2"/>
        <end position="65"/>
    </location>
</feature>
<accession>V5BYA1</accession>
<evidence type="ECO:0000313" key="3">
    <source>
        <dbReference type="Proteomes" id="UP000017842"/>
    </source>
</evidence>
<dbReference type="InterPro" id="IPR003959">
    <property type="entry name" value="ATPase_AAA_core"/>
</dbReference>
<dbReference type="STRING" id="1116472.MGMO_45c00510"/>
<keyword evidence="3" id="KW-1185">Reference proteome</keyword>
<evidence type="ECO:0000313" key="2">
    <source>
        <dbReference type="EMBL" id="ESS72819.1"/>
    </source>
</evidence>
<organism evidence="2 3">
    <name type="scientific">Methyloglobulus morosus KoM1</name>
    <dbReference type="NCBI Taxonomy" id="1116472"/>
    <lineage>
        <taxon>Bacteria</taxon>
        <taxon>Pseudomonadati</taxon>
        <taxon>Pseudomonadota</taxon>
        <taxon>Gammaproteobacteria</taxon>
        <taxon>Methylococcales</taxon>
        <taxon>Methylococcaceae</taxon>
        <taxon>Methyloglobulus</taxon>
    </lineage>
</organism>
<dbReference type="Pfam" id="PF00004">
    <property type="entry name" value="AAA"/>
    <property type="match status" value="1"/>
</dbReference>
<dbReference type="eggNOG" id="COG0464">
    <property type="taxonomic scope" value="Bacteria"/>
</dbReference>
<dbReference type="GO" id="GO:0016887">
    <property type="term" value="F:ATP hydrolysis activity"/>
    <property type="evidence" value="ECO:0007669"/>
    <property type="project" value="InterPro"/>
</dbReference>
<dbReference type="Proteomes" id="UP000017842">
    <property type="component" value="Unassembled WGS sequence"/>
</dbReference>
<proteinExistence type="predicted"/>
<sequence length="146" mass="16264">MLLIDEVDSFLQNRSNSRHSWEITAVNEMLTCMETYNGVFIASTNRMDGLDPASLRRFDLKVKFDALKPQQAWKLLNSYCLALGLKIPDASLQSALQKLDGLTPGDFAALERQHRFRPIGDANALIAALQAECALKTPHKKAIGFT</sequence>
<dbReference type="GO" id="GO:0005524">
    <property type="term" value="F:ATP binding"/>
    <property type="evidence" value="ECO:0007669"/>
    <property type="project" value="InterPro"/>
</dbReference>